<evidence type="ECO:0000256" key="1">
    <source>
        <dbReference type="ARBA" id="ARBA00002670"/>
    </source>
</evidence>
<dbReference type="InterPro" id="IPR051289">
    <property type="entry name" value="LAGLIDADG_Endonuclease"/>
</dbReference>
<dbReference type="GO" id="GO:0005739">
    <property type="term" value="C:mitochondrion"/>
    <property type="evidence" value="ECO:0007669"/>
    <property type="project" value="UniProtKB-ARBA"/>
</dbReference>
<dbReference type="GO" id="GO:0004519">
    <property type="term" value="F:endonuclease activity"/>
    <property type="evidence" value="ECO:0007669"/>
    <property type="project" value="InterPro"/>
</dbReference>
<accession>A0A7G7YDY0</accession>
<evidence type="ECO:0000313" key="3">
    <source>
        <dbReference type="EMBL" id="QNH92700.1"/>
    </source>
</evidence>
<dbReference type="SUPFAM" id="SSF55608">
    <property type="entry name" value="Homing endonucleases"/>
    <property type="match status" value="1"/>
</dbReference>
<name>A0A7G7YDY0_9APHY</name>
<evidence type="ECO:0000259" key="2">
    <source>
        <dbReference type="Pfam" id="PF00961"/>
    </source>
</evidence>
<sequence>MLNFAKVFIFRHFSTSSDNGKLHPWFVTGLSDAESCFNISISKSSKKSKLGWVVQARFIIELHKKDLALLREVQSFFGGIGTITTTAKVARFSIVGLNDIINFVLPHFSNFPLQSEKLIDFELWRACVLIMANKGHLTLEGLKQIFSLKSALCSAIMDYQKL</sequence>
<dbReference type="AlphaFoldDB" id="A0A7G7YDY0"/>
<geneLocation type="mitochondrion" evidence="3"/>
<dbReference type="PANTHER" id="PTHR36181:SF3">
    <property type="entry name" value="INTRON-ENCODED DNA ENDONUCLEASE AI5 BETA"/>
    <property type="match status" value="1"/>
</dbReference>
<gene>
    <name evidence="3" type="primary">orf15</name>
</gene>
<organism evidence="3">
    <name type="scientific">Wolfiporia cocos</name>
    <dbReference type="NCBI Taxonomy" id="81056"/>
    <lineage>
        <taxon>Eukaryota</taxon>
        <taxon>Fungi</taxon>
        <taxon>Dikarya</taxon>
        <taxon>Basidiomycota</taxon>
        <taxon>Agaricomycotina</taxon>
        <taxon>Agaricomycetes</taxon>
        <taxon>Polyporales</taxon>
        <taxon>Phaeolaceae</taxon>
        <taxon>Wolfiporia</taxon>
    </lineage>
</organism>
<protein>
    <recommendedName>
        <fullName evidence="2">Homing endonuclease LAGLIDADG domain-containing protein</fullName>
    </recommendedName>
</protein>
<feature type="domain" description="Homing endonuclease LAGLIDADG" evidence="2">
    <location>
        <begin position="28"/>
        <end position="127"/>
    </location>
</feature>
<dbReference type="InterPro" id="IPR027434">
    <property type="entry name" value="Homing_endonucl"/>
</dbReference>
<dbReference type="EMBL" id="MT079862">
    <property type="protein sequence ID" value="QNH92700.1"/>
    <property type="molecule type" value="Genomic_DNA"/>
</dbReference>
<keyword evidence="3" id="KW-0496">Mitochondrion</keyword>
<comment type="function">
    <text evidence="1">Mitochondrial DNA endonuclease involved in intron homing.</text>
</comment>
<proteinExistence type="predicted"/>
<reference evidence="3" key="1">
    <citation type="journal article" date="2020" name="Front. Microbiol.">
        <title>Characterization of Two Mitochondrial Genomes and Gene Expression Analysis Reveal Clues for Variations, Evolution, and Large-Sclerotium Formation in Medical Fungus Wolfiporia cocos.</title>
        <authorList>
            <person name="Chen M."/>
            <person name="Chen N."/>
            <person name="Wu T."/>
            <person name="Bian Y."/>
            <person name="Deng Y."/>
            <person name="Xu Z."/>
        </authorList>
    </citation>
    <scope>NUCLEOTIDE SEQUENCE</scope>
    <source>
        <strain evidence="3">MD-104 SS10</strain>
    </source>
</reference>
<dbReference type="PANTHER" id="PTHR36181">
    <property type="entry name" value="INTRON-ENCODED ENDONUCLEASE AI3-RELATED"/>
    <property type="match status" value="1"/>
</dbReference>
<dbReference type="InterPro" id="IPR004860">
    <property type="entry name" value="LAGLIDADG_dom"/>
</dbReference>
<dbReference type="Pfam" id="PF00961">
    <property type="entry name" value="LAGLIDADG_1"/>
    <property type="match status" value="1"/>
</dbReference>
<dbReference type="Gene3D" id="3.10.28.10">
    <property type="entry name" value="Homing endonucleases"/>
    <property type="match status" value="1"/>
</dbReference>